<dbReference type="Pfam" id="PF13483">
    <property type="entry name" value="Lactamase_B_3"/>
    <property type="match status" value="1"/>
</dbReference>
<dbReference type="Gene3D" id="3.60.15.10">
    <property type="entry name" value="Ribonuclease Z/Hydroxyacylglutathione hydrolase-like"/>
    <property type="match status" value="1"/>
</dbReference>
<dbReference type="InterPro" id="IPR036866">
    <property type="entry name" value="RibonucZ/Hydroxyglut_hydro"/>
</dbReference>
<dbReference type="PANTHER" id="PTHR39189">
    <property type="entry name" value="UPF0173 METAL-DEPENDENT HYDROLASE YTKL"/>
    <property type="match status" value="1"/>
</dbReference>
<organism evidence="1 2">
    <name type="scientific">Candidatus Uhrbacteria bacterium RIFCSPHIGHO2_02_FULL_57_19</name>
    <dbReference type="NCBI Taxonomy" id="1802391"/>
    <lineage>
        <taxon>Bacteria</taxon>
        <taxon>Candidatus Uhriibacteriota</taxon>
    </lineage>
</organism>
<protein>
    <recommendedName>
        <fullName evidence="3">Lactamase</fullName>
    </recommendedName>
</protein>
<sequence>MATTVTINWFGLSCVRLVAKFDHDEVTVVSDPYDPSRGAKLPRNLSADILTVSHDHLSHNYVDGVGGTPFIITGPGEYEVKRVFVYGIASEHGGRGKEKSETPNTMYRFEIGDMSFAHLGDLGHELSDAQLDRLEDVDVLFLPVGGAGVTIGAKQATDIVSRVEPRIVIPMHFRLPEFKETLEPVDKFIRELGAPKETAEKLKISKKDLIQEETKVIVLSRA</sequence>
<dbReference type="AlphaFoldDB" id="A0A1F7U6L9"/>
<dbReference type="EMBL" id="MGDZ01000015">
    <property type="protein sequence ID" value="OGL73900.1"/>
    <property type="molecule type" value="Genomic_DNA"/>
</dbReference>
<comment type="caution">
    <text evidence="1">The sequence shown here is derived from an EMBL/GenBank/DDBJ whole genome shotgun (WGS) entry which is preliminary data.</text>
</comment>
<reference evidence="1 2" key="1">
    <citation type="journal article" date="2016" name="Nat. Commun.">
        <title>Thousands of microbial genomes shed light on interconnected biogeochemical processes in an aquifer system.</title>
        <authorList>
            <person name="Anantharaman K."/>
            <person name="Brown C.T."/>
            <person name="Hug L.A."/>
            <person name="Sharon I."/>
            <person name="Castelle C.J."/>
            <person name="Probst A.J."/>
            <person name="Thomas B.C."/>
            <person name="Singh A."/>
            <person name="Wilkins M.J."/>
            <person name="Karaoz U."/>
            <person name="Brodie E.L."/>
            <person name="Williams K.H."/>
            <person name="Hubbard S.S."/>
            <person name="Banfield J.F."/>
        </authorList>
    </citation>
    <scope>NUCLEOTIDE SEQUENCE [LARGE SCALE GENOMIC DNA]</scope>
</reference>
<gene>
    <name evidence="1" type="ORF">A3D72_00230</name>
</gene>
<evidence type="ECO:0000313" key="1">
    <source>
        <dbReference type="EMBL" id="OGL73900.1"/>
    </source>
</evidence>
<accession>A0A1F7U6L9</accession>
<evidence type="ECO:0000313" key="2">
    <source>
        <dbReference type="Proteomes" id="UP000176303"/>
    </source>
</evidence>
<dbReference type="Proteomes" id="UP000176303">
    <property type="component" value="Unassembled WGS sequence"/>
</dbReference>
<dbReference type="STRING" id="1802391.A3D72_00230"/>
<name>A0A1F7U6L9_9BACT</name>
<proteinExistence type="predicted"/>
<evidence type="ECO:0008006" key="3">
    <source>
        <dbReference type="Google" id="ProtNLM"/>
    </source>
</evidence>
<dbReference type="SUPFAM" id="SSF56281">
    <property type="entry name" value="Metallo-hydrolase/oxidoreductase"/>
    <property type="match status" value="1"/>
</dbReference>
<dbReference type="PANTHER" id="PTHR39189:SF1">
    <property type="entry name" value="UPF0173 METAL-DEPENDENT HYDROLASE YTKL"/>
    <property type="match status" value="1"/>
</dbReference>